<dbReference type="InterPro" id="IPR023342">
    <property type="entry name" value="APO_dom"/>
</dbReference>
<accession>A0A7J7NR55</accession>
<keyword evidence="4" id="KW-1185">Reference proteome</keyword>
<name>A0A7J7NR55_9MAGN</name>
<protein>
    <recommendedName>
        <fullName evidence="2">APO domain-containing protein</fullName>
    </recommendedName>
</protein>
<feature type="domain" description="APO" evidence="2">
    <location>
        <begin position="38"/>
        <end position="126"/>
    </location>
</feature>
<evidence type="ECO:0000313" key="4">
    <source>
        <dbReference type="Proteomes" id="UP000541444"/>
    </source>
</evidence>
<gene>
    <name evidence="3" type="ORF">GIB67_004067</name>
</gene>
<dbReference type="Pfam" id="PF05634">
    <property type="entry name" value="APO_RNA-bind"/>
    <property type="match status" value="1"/>
</dbReference>
<dbReference type="AlphaFoldDB" id="A0A7J7NR55"/>
<evidence type="ECO:0000256" key="1">
    <source>
        <dbReference type="SAM" id="MobiDB-lite"/>
    </source>
</evidence>
<reference evidence="3 4" key="1">
    <citation type="journal article" date="2020" name="IScience">
        <title>Genome Sequencing of the Endangered Kingdonia uniflora (Circaeasteraceae, Ranunculales) Reveals Potential Mechanisms of Evolutionary Specialization.</title>
        <authorList>
            <person name="Sun Y."/>
            <person name="Deng T."/>
            <person name="Zhang A."/>
            <person name="Moore M.J."/>
            <person name="Landis J.B."/>
            <person name="Lin N."/>
            <person name="Zhang H."/>
            <person name="Zhang X."/>
            <person name="Huang J."/>
            <person name="Zhang X."/>
            <person name="Sun H."/>
            <person name="Wang H."/>
        </authorList>
    </citation>
    <scope>NUCLEOTIDE SEQUENCE [LARGE SCALE GENOMIC DNA]</scope>
    <source>
        <strain evidence="3">TB1705</strain>
        <tissue evidence="3">Leaf</tissue>
    </source>
</reference>
<dbReference type="EMBL" id="JACGCM010000628">
    <property type="protein sequence ID" value="KAF6169675.1"/>
    <property type="molecule type" value="Genomic_DNA"/>
</dbReference>
<comment type="caution">
    <text evidence="3">The sequence shown here is derived from an EMBL/GenBank/DDBJ whole genome shotgun (WGS) entry which is preliminary data.</text>
</comment>
<sequence length="126" mass="14293">MQRRGIGGVFNLNKLCFRLKRKSFFGSGEGEFPTPNGDEDDPMYSDIPKNSRKKSERKPYPTPMKVLISKAKEEKKFRKAEPVRVVEGAPDNGLLVQELVEVAHEVYRARESLIYGLSKIINVVPV</sequence>
<evidence type="ECO:0000313" key="3">
    <source>
        <dbReference type="EMBL" id="KAF6169675.1"/>
    </source>
</evidence>
<dbReference type="Proteomes" id="UP000541444">
    <property type="component" value="Unassembled WGS sequence"/>
</dbReference>
<feature type="region of interest" description="Disordered" evidence="1">
    <location>
        <begin position="25"/>
        <end position="62"/>
    </location>
</feature>
<organism evidence="3 4">
    <name type="scientific">Kingdonia uniflora</name>
    <dbReference type="NCBI Taxonomy" id="39325"/>
    <lineage>
        <taxon>Eukaryota</taxon>
        <taxon>Viridiplantae</taxon>
        <taxon>Streptophyta</taxon>
        <taxon>Embryophyta</taxon>
        <taxon>Tracheophyta</taxon>
        <taxon>Spermatophyta</taxon>
        <taxon>Magnoliopsida</taxon>
        <taxon>Ranunculales</taxon>
        <taxon>Circaeasteraceae</taxon>
        <taxon>Kingdonia</taxon>
    </lineage>
</organism>
<evidence type="ECO:0000259" key="2">
    <source>
        <dbReference type="Pfam" id="PF05634"/>
    </source>
</evidence>
<dbReference type="OrthoDB" id="1625948at2759"/>
<dbReference type="GO" id="GO:0003723">
    <property type="term" value="F:RNA binding"/>
    <property type="evidence" value="ECO:0007669"/>
    <property type="project" value="InterPro"/>
</dbReference>
<proteinExistence type="predicted"/>